<sequence>MKLSAFKNILKDKTNIAFELPNGSLVPNHFHVTEVGQINKRFIDCGGTMRDENVVNFQLWEANDYDHRLHPNKLIDIIELSESKLGITDEEIEVEYQGETIGKFGLEYAGGNFLLTSKTTDCLAKDKCGIPEEKIKVSLKALTPDAGDTCTPGGGCC</sequence>
<evidence type="ECO:0000313" key="2">
    <source>
        <dbReference type="Proteomes" id="UP000249248"/>
    </source>
</evidence>
<name>A0A2W1NTT7_9FLAO</name>
<evidence type="ECO:0000313" key="1">
    <source>
        <dbReference type="EMBL" id="PZE18158.1"/>
    </source>
</evidence>
<comment type="caution">
    <text evidence="1">The sequence shown here is derived from an EMBL/GenBank/DDBJ whole genome shotgun (WGS) entry which is preliminary data.</text>
</comment>
<accession>A0A2W1NTT7</accession>
<dbReference type="InterPro" id="IPR045534">
    <property type="entry name" value="DUF6428"/>
</dbReference>
<keyword evidence="2" id="KW-1185">Reference proteome</keyword>
<reference evidence="1 2" key="1">
    <citation type="submission" date="2018-06" db="EMBL/GenBank/DDBJ databases">
        <title>The draft genome sequence of Crocinitomix sp. SM1701.</title>
        <authorList>
            <person name="Zhang X."/>
        </authorList>
    </citation>
    <scope>NUCLEOTIDE SEQUENCE [LARGE SCALE GENOMIC DNA]</scope>
    <source>
        <strain evidence="1 2">SM1701</strain>
    </source>
</reference>
<dbReference type="OrthoDB" id="66316at2"/>
<dbReference type="Proteomes" id="UP000249248">
    <property type="component" value="Unassembled WGS sequence"/>
</dbReference>
<organism evidence="1 2">
    <name type="scientific">Putridiphycobacter roseus</name>
    <dbReference type="NCBI Taxonomy" id="2219161"/>
    <lineage>
        <taxon>Bacteria</taxon>
        <taxon>Pseudomonadati</taxon>
        <taxon>Bacteroidota</taxon>
        <taxon>Flavobacteriia</taxon>
        <taxon>Flavobacteriales</taxon>
        <taxon>Crocinitomicaceae</taxon>
        <taxon>Putridiphycobacter</taxon>
    </lineage>
</organism>
<dbReference type="AlphaFoldDB" id="A0A2W1NTT7"/>
<dbReference type="Pfam" id="PF20001">
    <property type="entry name" value="DUF6428"/>
    <property type="match status" value="1"/>
</dbReference>
<protein>
    <submittedName>
        <fullName evidence="1">Uncharacterized protein</fullName>
    </submittedName>
</protein>
<gene>
    <name evidence="1" type="ORF">DNU06_05955</name>
</gene>
<dbReference type="EMBL" id="QKSB01000002">
    <property type="protein sequence ID" value="PZE18158.1"/>
    <property type="molecule type" value="Genomic_DNA"/>
</dbReference>
<dbReference type="RefSeq" id="WP_111062311.1">
    <property type="nucleotide sequence ID" value="NZ_JBHUCU010000002.1"/>
</dbReference>
<proteinExistence type="predicted"/>